<evidence type="ECO:0000313" key="1">
    <source>
        <dbReference type="EMBL" id="MFC0677929.1"/>
    </source>
</evidence>
<comment type="caution">
    <text evidence="1">The sequence shown here is derived from an EMBL/GenBank/DDBJ whole genome shotgun (WGS) entry which is preliminary data.</text>
</comment>
<protein>
    <submittedName>
        <fullName evidence="1">Uncharacterized protein</fullName>
    </submittedName>
</protein>
<name>A0ABV6RLS1_9GAMM</name>
<organism evidence="1 2">
    <name type="scientific">Lysobacter korlensis</name>
    <dbReference type="NCBI Taxonomy" id="553636"/>
    <lineage>
        <taxon>Bacteria</taxon>
        <taxon>Pseudomonadati</taxon>
        <taxon>Pseudomonadota</taxon>
        <taxon>Gammaproteobacteria</taxon>
        <taxon>Lysobacterales</taxon>
        <taxon>Lysobacteraceae</taxon>
        <taxon>Lysobacter</taxon>
    </lineage>
</organism>
<dbReference type="Proteomes" id="UP001589896">
    <property type="component" value="Unassembled WGS sequence"/>
</dbReference>
<gene>
    <name evidence="1" type="ORF">ACFFGH_08760</name>
</gene>
<dbReference type="RefSeq" id="WP_386667078.1">
    <property type="nucleotide sequence ID" value="NZ_JBHLTG010000001.1"/>
</dbReference>
<evidence type="ECO:0000313" key="2">
    <source>
        <dbReference type="Proteomes" id="UP001589896"/>
    </source>
</evidence>
<keyword evidence="2" id="KW-1185">Reference proteome</keyword>
<sequence>MSKSGGEIRRFSFSQQDNHKLSTWLGREWCHSPERPGIRDPAMRRSVLTAALVSLCGLAVASVVTQGTPVPASLISATAEQTPQSRAEGDQAMDDAIATAVIAAVGRQFGEGDVEVKLDSVSVQPESIRDRTVGGHGRLQLGKDASWIPFRFEALYDTESTAVSAPRLVLGEAQRGNEVASDSDIARALASRVDTELSAEFAQQPFNLVIDRVATQPAGQRLVQVRGSGTVDFGSDGSTAAQIDALYDPVDARWLRVSYELGPTADWDAAQRPALASF</sequence>
<dbReference type="EMBL" id="JBHLTG010000001">
    <property type="protein sequence ID" value="MFC0677929.1"/>
    <property type="molecule type" value="Genomic_DNA"/>
</dbReference>
<accession>A0ABV6RLS1</accession>
<reference evidence="1 2" key="1">
    <citation type="submission" date="2024-09" db="EMBL/GenBank/DDBJ databases">
        <authorList>
            <person name="Sun Q."/>
            <person name="Mori K."/>
        </authorList>
    </citation>
    <scope>NUCLEOTIDE SEQUENCE [LARGE SCALE GENOMIC DNA]</scope>
    <source>
        <strain evidence="1 2">KCTC 23076</strain>
    </source>
</reference>
<proteinExistence type="predicted"/>